<dbReference type="EMBL" id="BMAT01003566">
    <property type="protein sequence ID" value="GFR57818.1"/>
    <property type="molecule type" value="Genomic_DNA"/>
</dbReference>
<evidence type="ECO:0000313" key="2">
    <source>
        <dbReference type="EMBL" id="GFR57818.1"/>
    </source>
</evidence>
<feature type="compositionally biased region" description="Basic and acidic residues" evidence="1">
    <location>
        <begin position="242"/>
        <end position="253"/>
    </location>
</feature>
<feature type="region of interest" description="Disordered" evidence="1">
    <location>
        <begin position="227"/>
        <end position="289"/>
    </location>
</feature>
<reference evidence="2 3" key="1">
    <citation type="journal article" date="2021" name="Elife">
        <title>Chloroplast acquisition without the gene transfer in kleptoplastic sea slugs, Plakobranchus ocellatus.</title>
        <authorList>
            <person name="Maeda T."/>
            <person name="Takahashi S."/>
            <person name="Yoshida T."/>
            <person name="Shimamura S."/>
            <person name="Takaki Y."/>
            <person name="Nagai Y."/>
            <person name="Toyoda A."/>
            <person name="Suzuki Y."/>
            <person name="Arimoto A."/>
            <person name="Ishii H."/>
            <person name="Satoh N."/>
            <person name="Nishiyama T."/>
            <person name="Hasebe M."/>
            <person name="Maruyama T."/>
            <person name="Minagawa J."/>
            <person name="Obokata J."/>
            <person name="Shigenobu S."/>
        </authorList>
    </citation>
    <scope>NUCLEOTIDE SEQUENCE [LARGE SCALE GENOMIC DNA]</scope>
</reference>
<proteinExistence type="predicted"/>
<sequence length="561" mass="61147">MDTQPKTFAESVRNQKRPCSQTPAKRRATDFYEAVAGTKKFINVESLGEGKITDLSPFQIFDELEGVLGRDPHISSTKRGLLIELEDSFATAIELLVEDFSRRESLELIVCAPDWRMEEKRHLRSVATGSGLRVVTENFQEEQILVVSHKHSLLEIYNILQNQPGKAQGRYKILRDGEKPCYMDVAAEIATDESVLGEVSATHRPEVEVKFKFDPVLASSVYKEKNFGSSSLTCGPAPELLTPERKTDQDDIHQGPTKCSVNKHSRDKTQSSKMVQTATETGEHHSVQIERSVCGAADTKSSPVSSNLSDVFVSANTTLENSEEVQARGGEIHDTPASSTGGAHCPGRCSLGNKARSPGEFSRPRITSTPSSHRGGGSKTTSETIDQNILERGAAVNRALSFATSPPVVQGPAKSSCRSVRAEESPTENCLGVEPLSPLSLPSSVSPAPSDPSSARLGEPLSTSHNSRIQCEDKSCQYGRSLEEQQENIPSPTQQLLCTGEQLPSETSPKRPRGQKLNGSIDLEACLGSPEQRAVCVMEHQRSKYVPFSSEFATCSETKFE</sequence>
<feature type="region of interest" description="Disordered" evidence="1">
    <location>
        <begin position="319"/>
        <end position="386"/>
    </location>
</feature>
<name>A0AAV4E9Z9_9GAST</name>
<feature type="compositionally biased region" description="Low complexity" evidence="1">
    <location>
        <begin position="435"/>
        <end position="454"/>
    </location>
</feature>
<comment type="caution">
    <text evidence="2">The sequence shown here is derived from an EMBL/GenBank/DDBJ whole genome shotgun (WGS) entry which is preliminary data.</text>
</comment>
<accession>A0AAV4E9Z9</accession>
<feature type="region of interest" description="Disordered" evidence="1">
    <location>
        <begin position="405"/>
        <end position="468"/>
    </location>
</feature>
<evidence type="ECO:0000256" key="1">
    <source>
        <dbReference type="SAM" id="MobiDB-lite"/>
    </source>
</evidence>
<protein>
    <submittedName>
        <fullName evidence="2">Uncharacterized protein</fullName>
    </submittedName>
</protein>
<dbReference type="Proteomes" id="UP000762676">
    <property type="component" value="Unassembled WGS sequence"/>
</dbReference>
<keyword evidence="3" id="KW-1185">Reference proteome</keyword>
<evidence type="ECO:0000313" key="3">
    <source>
        <dbReference type="Proteomes" id="UP000762676"/>
    </source>
</evidence>
<feature type="compositionally biased region" description="Polar residues" evidence="1">
    <location>
        <begin position="271"/>
        <end position="280"/>
    </location>
</feature>
<organism evidence="2 3">
    <name type="scientific">Elysia marginata</name>
    <dbReference type="NCBI Taxonomy" id="1093978"/>
    <lineage>
        <taxon>Eukaryota</taxon>
        <taxon>Metazoa</taxon>
        <taxon>Spiralia</taxon>
        <taxon>Lophotrochozoa</taxon>
        <taxon>Mollusca</taxon>
        <taxon>Gastropoda</taxon>
        <taxon>Heterobranchia</taxon>
        <taxon>Euthyneura</taxon>
        <taxon>Panpulmonata</taxon>
        <taxon>Sacoglossa</taxon>
        <taxon>Placobranchoidea</taxon>
        <taxon>Plakobranchidae</taxon>
        <taxon>Elysia</taxon>
    </lineage>
</organism>
<dbReference type="AlphaFoldDB" id="A0AAV4E9Z9"/>
<gene>
    <name evidence="2" type="ORF">ElyMa_001754700</name>
</gene>
<feature type="region of interest" description="Disordered" evidence="1">
    <location>
        <begin position="1"/>
        <end position="23"/>
    </location>
</feature>